<dbReference type="Proteomes" id="UP000053236">
    <property type="component" value="Unassembled WGS sequence"/>
</dbReference>
<evidence type="ECO:0000313" key="4">
    <source>
        <dbReference type="EMBL" id="ETK84353.1"/>
    </source>
</evidence>
<dbReference type="InterPro" id="IPR036770">
    <property type="entry name" value="Ankyrin_rpt-contain_sf"/>
</dbReference>
<feature type="repeat" description="ANK" evidence="3">
    <location>
        <begin position="190"/>
        <end position="222"/>
    </location>
</feature>
<dbReference type="PANTHER" id="PTHR24198:SF165">
    <property type="entry name" value="ANKYRIN REPEAT-CONTAINING PROTEIN-RELATED"/>
    <property type="match status" value="1"/>
</dbReference>
<dbReference type="VEuPathDB" id="FungiDB:PPTG_12961"/>
<feature type="non-terminal residue" evidence="4">
    <location>
        <position position="574"/>
    </location>
</feature>
<accession>W2GMX3</accession>
<dbReference type="Pfam" id="PF12796">
    <property type="entry name" value="Ank_2"/>
    <property type="match status" value="1"/>
</dbReference>
<reference evidence="4" key="1">
    <citation type="submission" date="2013-11" db="EMBL/GenBank/DDBJ databases">
        <title>The Genome Sequence of Phytophthora parasitica CJ02B3.</title>
        <authorList>
            <consortium name="The Broad Institute Genomics Platform"/>
            <person name="Russ C."/>
            <person name="Tyler B."/>
            <person name="Panabieres F."/>
            <person name="Shan W."/>
            <person name="Tripathy S."/>
            <person name="Grunwald N."/>
            <person name="Machado M."/>
            <person name="Johnson C.S."/>
            <person name="Arredondo F."/>
            <person name="Hong C."/>
            <person name="Coffey M."/>
            <person name="Young S.K."/>
            <person name="Zeng Q."/>
            <person name="Gargeya S."/>
            <person name="Fitzgerald M."/>
            <person name="Abouelleil A."/>
            <person name="Alvarado L."/>
            <person name="Chapman S.B."/>
            <person name="Gainer-Dewar J."/>
            <person name="Goldberg J."/>
            <person name="Griggs A."/>
            <person name="Gujja S."/>
            <person name="Hansen M."/>
            <person name="Howarth C."/>
            <person name="Imamovic A."/>
            <person name="Ireland A."/>
            <person name="Larimer J."/>
            <person name="McCowan C."/>
            <person name="Murphy C."/>
            <person name="Pearson M."/>
            <person name="Poon T.W."/>
            <person name="Priest M."/>
            <person name="Roberts A."/>
            <person name="Saif S."/>
            <person name="Shea T."/>
            <person name="Sykes S."/>
            <person name="Wortman J."/>
            <person name="Nusbaum C."/>
            <person name="Birren B."/>
        </authorList>
    </citation>
    <scope>NUCLEOTIDE SEQUENCE [LARGE SCALE GENOMIC DNA]</scope>
    <source>
        <strain evidence="4">CJ02B3</strain>
    </source>
</reference>
<evidence type="ECO:0000256" key="3">
    <source>
        <dbReference type="PROSITE-ProRule" id="PRU00023"/>
    </source>
</evidence>
<name>W2GMX3_PHYNI</name>
<proteinExistence type="predicted"/>
<evidence type="ECO:0000256" key="1">
    <source>
        <dbReference type="ARBA" id="ARBA00022737"/>
    </source>
</evidence>
<dbReference type="EMBL" id="KI686820">
    <property type="protein sequence ID" value="ETK84353.1"/>
    <property type="molecule type" value="Genomic_DNA"/>
</dbReference>
<dbReference type="Gene3D" id="1.25.40.20">
    <property type="entry name" value="Ankyrin repeat-containing domain"/>
    <property type="match status" value="2"/>
</dbReference>
<dbReference type="SMART" id="SM00248">
    <property type="entry name" value="ANK"/>
    <property type="match status" value="5"/>
</dbReference>
<gene>
    <name evidence="4" type="ORF">L915_10677</name>
</gene>
<keyword evidence="1" id="KW-0677">Repeat</keyword>
<sequence>MAASVLELALPPLPKLSDVHAVWLTASARSDVATMRELLKRSPEWLDLHWGGFCLSTLGASALHTATWKVDSVVMEFLLELGQHPDPRDDNGLTPMMVTILRLSIMTTRCVFRGGQAVRRNLIVDCREEENKQQKKVIMAMKLLLRFDANVNAQSQDGKTALHCATSDGSYEIAKLLLDTGVNADTQDKNGKTPLHYCIEEAELVVTDLILSHGASIDVPDTDGITPIRLMLRRANLNILQLFLNHHQWVATSQRQDFAGWVLLQAVDVQAESIVRFVVDNGYAPLMVCNEKGETAMHRAILPAVMELISDLGPNGDTLIATTTQGATSAHYASAYGSAREVETLLLCLTRVFGDLEEFEQLGGTNPLNVPNGSDVTSLYIASTTLSSTESGFECSNTISLQDRNEKVRLLLDQGGRLFPDGFLAQSMNLDSYRLMLPAQVRRFLKIWLTEEGSCNEDLNEVVSDLIGGDIPALKDLCTQWIACVTCLGPSRTVVVVVTGAGYAHETLLLLLDLPFRRREFSTFLAGLQRFAAHRRTDILFQRRTCKSLERCDGAIVGRMCYDLSILNTRDMVS</sequence>
<feature type="repeat" description="ANK" evidence="3">
    <location>
        <begin position="58"/>
        <end position="90"/>
    </location>
</feature>
<dbReference type="PROSITE" id="PS50297">
    <property type="entry name" value="ANK_REP_REGION"/>
    <property type="match status" value="2"/>
</dbReference>
<dbReference type="PANTHER" id="PTHR24198">
    <property type="entry name" value="ANKYRIN REPEAT AND PROTEIN KINASE DOMAIN-CONTAINING PROTEIN"/>
    <property type="match status" value="1"/>
</dbReference>
<evidence type="ECO:0000256" key="2">
    <source>
        <dbReference type="ARBA" id="ARBA00023043"/>
    </source>
</evidence>
<protein>
    <submittedName>
        <fullName evidence="4">Uncharacterized protein</fullName>
    </submittedName>
</protein>
<dbReference type="PRINTS" id="PR01415">
    <property type="entry name" value="ANKYRIN"/>
</dbReference>
<dbReference type="AlphaFoldDB" id="W2GMX3"/>
<organism evidence="4">
    <name type="scientific">Phytophthora nicotianae</name>
    <name type="common">Potato buckeye rot agent</name>
    <name type="synonym">Phytophthora parasitica</name>
    <dbReference type="NCBI Taxonomy" id="4792"/>
    <lineage>
        <taxon>Eukaryota</taxon>
        <taxon>Sar</taxon>
        <taxon>Stramenopiles</taxon>
        <taxon>Oomycota</taxon>
        <taxon>Peronosporomycetes</taxon>
        <taxon>Peronosporales</taxon>
        <taxon>Peronosporaceae</taxon>
        <taxon>Phytophthora</taxon>
    </lineage>
</organism>
<dbReference type="InterPro" id="IPR002110">
    <property type="entry name" value="Ankyrin_rpt"/>
</dbReference>
<feature type="repeat" description="ANK" evidence="3">
    <location>
        <begin position="157"/>
        <end position="189"/>
    </location>
</feature>
<dbReference type="SUPFAM" id="SSF48403">
    <property type="entry name" value="Ankyrin repeat"/>
    <property type="match status" value="1"/>
</dbReference>
<dbReference type="PROSITE" id="PS50088">
    <property type="entry name" value="ANK_REPEAT"/>
    <property type="match status" value="3"/>
</dbReference>
<keyword evidence="2 3" id="KW-0040">ANK repeat</keyword>